<reference evidence="1" key="2">
    <citation type="submission" date="2025-09" db="UniProtKB">
        <authorList>
            <consortium name="EnsemblPlants"/>
        </authorList>
    </citation>
    <scope>IDENTIFICATION</scope>
</reference>
<accession>A0ACD5YHS0</accession>
<keyword evidence="2" id="KW-1185">Reference proteome</keyword>
<evidence type="ECO:0000313" key="1">
    <source>
        <dbReference type="EnsemblPlants" id="AVESA.00010b.r2.6AG1009020.1.CDS.1"/>
    </source>
</evidence>
<name>A0ACD5YHS0_AVESA</name>
<proteinExistence type="predicted"/>
<organism evidence="1 2">
    <name type="scientific">Avena sativa</name>
    <name type="common">Oat</name>
    <dbReference type="NCBI Taxonomy" id="4498"/>
    <lineage>
        <taxon>Eukaryota</taxon>
        <taxon>Viridiplantae</taxon>
        <taxon>Streptophyta</taxon>
        <taxon>Embryophyta</taxon>
        <taxon>Tracheophyta</taxon>
        <taxon>Spermatophyta</taxon>
        <taxon>Magnoliopsida</taxon>
        <taxon>Liliopsida</taxon>
        <taxon>Poales</taxon>
        <taxon>Poaceae</taxon>
        <taxon>BOP clade</taxon>
        <taxon>Pooideae</taxon>
        <taxon>Poodae</taxon>
        <taxon>Poeae</taxon>
        <taxon>Poeae Chloroplast Group 1 (Aveneae type)</taxon>
        <taxon>Aveninae</taxon>
        <taxon>Avena</taxon>
    </lineage>
</organism>
<sequence length="255" mass="27635">MVVTAESAQERSLSTGMSEIAAAQGEAVEAVRRENMAWPDAGTEILGVRRTPGRKYGALIWDPLRRINVWLGTFGTAEDAAKAYNAAAAEMQAAELVVKKKAAAELQAVERAAKKKRAAELRAAERAAMKKKKTAAPSEFRGVSQQPSGKYRARIRDPVQRTRLFLGCFDRAEDAANAYDAEAVRLRGERAVTNFKRPGMGLGDFPELPAALGVFCGSTIPAGAQLDDLWTDLPQPELQAVDELLQDMDFTDVAA</sequence>
<evidence type="ECO:0000313" key="2">
    <source>
        <dbReference type="Proteomes" id="UP001732700"/>
    </source>
</evidence>
<dbReference type="Proteomes" id="UP001732700">
    <property type="component" value="Chromosome 6A"/>
</dbReference>
<dbReference type="EnsemblPlants" id="AVESA.00010b.r2.6AG1009020.1">
    <property type="protein sequence ID" value="AVESA.00010b.r2.6AG1009020.1.CDS.1"/>
    <property type="gene ID" value="AVESA.00010b.r2.6AG1009020"/>
</dbReference>
<protein>
    <submittedName>
        <fullName evidence="1">Uncharacterized protein</fullName>
    </submittedName>
</protein>
<reference evidence="1" key="1">
    <citation type="submission" date="2021-05" db="EMBL/GenBank/DDBJ databases">
        <authorList>
            <person name="Scholz U."/>
            <person name="Mascher M."/>
            <person name="Fiebig A."/>
        </authorList>
    </citation>
    <scope>NUCLEOTIDE SEQUENCE [LARGE SCALE GENOMIC DNA]</scope>
</reference>